<protein>
    <submittedName>
        <fullName evidence="1">Putative ABC transporter, periplasmic substrate-binding protein (DUF4198 domain)</fullName>
    </submittedName>
</protein>
<keyword evidence="2" id="KW-1185">Reference proteome</keyword>
<dbReference type="AlphaFoldDB" id="A0A6G5QJ11"/>
<reference evidence="1 2" key="1">
    <citation type="submission" date="2016-07" db="EMBL/GenBank/DDBJ databases">
        <title>Comparative genomics of the Campylobacter concisus group.</title>
        <authorList>
            <person name="Miller W.G."/>
            <person name="Yee E."/>
            <person name="Chapman M.H."/>
            <person name="Huynh S."/>
            <person name="Bono J.L."/>
            <person name="On S.L.W."/>
            <person name="StLeger J."/>
            <person name="Foster G."/>
            <person name="Parker C.T."/>
        </authorList>
    </citation>
    <scope>NUCLEOTIDE SEQUENCE [LARGE SCALE GENOMIC DNA]</scope>
    <source>
        <strain evidence="1 2">CCUG 21559</strain>
    </source>
</reference>
<proteinExistence type="predicted"/>
<name>A0A6G5QJ11_9BACT</name>
<dbReference type="Proteomes" id="UP000503264">
    <property type="component" value="Chromosome"/>
</dbReference>
<dbReference type="RefSeq" id="WP_034970497.1">
    <property type="nucleotide sequence ID" value="NZ_CP012542.1"/>
</dbReference>
<dbReference type="InterPro" id="IPR019613">
    <property type="entry name" value="DUF4198"/>
</dbReference>
<evidence type="ECO:0000313" key="1">
    <source>
        <dbReference type="EMBL" id="QCD45678.1"/>
    </source>
</evidence>
<accession>A0A6G5QJ11</accession>
<dbReference type="Pfam" id="PF10670">
    <property type="entry name" value="DUF4198"/>
    <property type="match status" value="1"/>
</dbReference>
<sequence>MKASKILLLGGIICSLNAHDFWLNAQNNEMLNVQIGYGHEFPGVEVISEKRVGLFDKPYLLRDGKKIELNQSGQNYNFEGKKLEKGSYIVAGEYKPTFWSEDSEGKWHMHTDRKNGKKIKYCELAKMSAKAVLNVENANEIDVTKPIGQTLEIVPLSNPADFAVDEFFGVQVLFKGKPLAGVDVGVISPYLENTHDSEQRGFWGKTDKNGRINIKLFKAGEYAVSVLYKTPYENKKICDENVYESTFKFAIK</sequence>
<evidence type="ECO:0000313" key="2">
    <source>
        <dbReference type="Proteomes" id="UP000503264"/>
    </source>
</evidence>
<organism evidence="1 2">
    <name type="scientific">Campylobacter mucosalis CCUG 21559</name>
    <dbReference type="NCBI Taxonomy" id="1032067"/>
    <lineage>
        <taxon>Bacteria</taxon>
        <taxon>Pseudomonadati</taxon>
        <taxon>Campylobacterota</taxon>
        <taxon>Epsilonproteobacteria</taxon>
        <taxon>Campylobacterales</taxon>
        <taxon>Campylobacteraceae</taxon>
        <taxon>Campylobacter</taxon>
    </lineage>
</organism>
<gene>
    <name evidence="1" type="ORF">CMUC_1937</name>
</gene>
<dbReference type="EMBL" id="CP012542">
    <property type="protein sequence ID" value="QCD45678.1"/>
    <property type="molecule type" value="Genomic_DNA"/>
</dbReference>